<dbReference type="KEGG" id="scy:SCATT_09440"/>
<gene>
    <name evidence="1" type="ordered locus">SCATT_09440</name>
</gene>
<dbReference type="STRING" id="1003195.SCATT_09440"/>
<dbReference type="Proteomes" id="UP000007842">
    <property type="component" value="Chromosome"/>
</dbReference>
<evidence type="ECO:0008006" key="3">
    <source>
        <dbReference type="Google" id="ProtNLM"/>
    </source>
</evidence>
<keyword evidence="2" id="KW-1185">Reference proteome</keyword>
<dbReference type="Gene3D" id="3.30.10.10">
    <property type="entry name" value="Trypsin Inhibitor V, subunit A"/>
    <property type="match status" value="1"/>
</dbReference>
<evidence type="ECO:0000313" key="2">
    <source>
        <dbReference type="Proteomes" id="UP000007842"/>
    </source>
</evidence>
<organism evidence="1 2">
    <name type="scientific">Streptantibioticus cattleyicolor (strain ATCC 35852 / DSM 46488 / JCM 4925 / NBRC 14057 / NRRL 8057)</name>
    <name type="common">Streptomyces cattleya</name>
    <dbReference type="NCBI Taxonomy" id="1003195"/>
    <lineage>
        <taxon>Bacteria</taxon>
        <taxon>Bacillati</taxon>
        <taxon>Actinomycetota</taxon>
        <taxon>Actinomycetes</taxon>
        <taxon>Kitasatosporales</taxon>
        <taxon>Streptomycetaceae</taxon>
        <taxon>Streptantibioticus</taxon>
    </lineage>
</organism>
<accession>G8WN32</accession>
<evidence type="ECO:0000313" key="1">
    <source>
        <dbReference type="EMBL" id="AEW93315.1"/>
    </source>
</evidence>
<name>G8WN32_STREN</name>
<reference evidence="2" key="1">
    <citation type="submission" date="2011-12" db="EMBL/GenBank/DDBJ databases">
        <title>Complete genome sequence of Streptomyces cattleya strain DSM 46488.</title>
        <authorList>
            <person name="Ou H.-Y."/>
            <person name="Li P."/>
            <person name="Zhao C."/>
            <person name="O'Hagan D."/>
            <person name="Deng Z."/>
        </authorList>
    </citation>
    <scope>NUCLEOTIDE SEQUENCE [LARGE SCALE GENOMIC DNA]</scope>
    <source>
        <strain evidence="2">ATCC 35852 / DSM 46488 / JCM 4925 / NBRC 14057 / NRRL 8057</strain>
    </source>
</reference>
<dbReference type="HOGENOM" id="CLU_183107_0_0_11"/>
<dbReference type="EMBL" id="CP003219">
    <property type="protein sequence ID" value="AEW93315.1"/>
    <property type="molecule type" value="Genomic_DNA"/>
</dbReference>
<protein>
    <recommendedName>
        <fullName evidence="3">Proteinase inhibitor I78</fullName>
    </recommendedName>
</protein>
<proteinExistence type="predicted"/>
<dbReference type="AlphaFoldDB" id="G8WN32"/>
<dbReference type="PATRIC" id="fig|1003195.29.peg.954"/>
<dbReference type="eggNOG" id="ENOG502ZXPX">
    <property type="taxonomic scope" value="Bacteria"/>
</dbReference>
<sequence>MAAMAHPPSPPPAPRDDAGAYVGLTEEQARARAAEHGWRTVRTLPPDAVVTMEFVAGRINLTVVDGVVTRCWHG</sequence>